<organism evidence="2 3">
    <name type="scientific">Araneus ventricosus</name>
    <name type="common">Orbweaver spider</name>
    <name type="synonym">Epeira ventricosa</name>
    <dbReference type="NCBI Taxonomy" id="182803"/>
    <lineage>
        <taxon>Eukaryota</taxon>
        <taxon>Metazoa</taxon>
        <taxon>Ecdysozoa</taxon>
        <taxon>Arthropoda</taxon>
        <taxon>Chelicerata</taxon>
        <taxon>Arachnida</taxon>
        <taxon>Araneae</taxon>
        <taxon>Araneomorphae</taxon>
        <taxon>Entelegynae</taxon>
        <taxon>Araneoidea</taxon>
        <taxon>Araneidae</taxon>
        <taxon>Araneus</taxon>
    </lineage>
</organism>
<gene>
    <name evidence="2" type="ORF">AVEN_29926_1</name>
</gene>
<evidence type="ECO:0000313" key="3">
    <source>
        <dbReference type="Proteomes" id="UP000499080"/>
    </source>
</evidence>
<proteinExistence type="predicted"/>
<dbReference type="EMBL" id="BGPR01013965">
    <property type="protein sequence ID" value="GBN63054.1"/>
    <property type="molecule type" value="Genomic_DNA"/>
</dbReference>
<sequence length="217" mass="24641">MVRSRLCGQRVPGSKPDSTEDTTYIGPAARQIILRGQTPLLVWCGSLERRRHLRRHPRHLTAVQYYEHVTNIQCPDFSTPGSPGTVQAVLFRALSYNRTTYSPLQLGCKGHQSPKIPSAIPKQLQQHALFSNVEEDKISLHDLRSSLTICNIQRKLIDSQSNQPDFPLRFHFITLVKRRQRHSTGLYGKSAQSFCFLEAKIEPQLNSIPVEDCEALL</sequence>
<accession>A0A4Y2QID0</accession>
<reference evidence="2 3" key="1">
    <citation type="journal article" date="2019" name="Sci. Rep.">
        <title>Orb-weaving spider Araneus ventricosus genome elucidates the spidroin gene catalogue.</title>
        <authorList>
            <person name="Kono N."/>
            <person name="Nakamura H."/>
            <person name="Ohtoshi R."/>
            <person name="Moran D.A.P."/>
            <person name="Shinohara A."/>
            <person name="Yoshida Y."/>
            <person name="Fujiwara M."/>
            <person name="Mori M."/>
            <person name="Tomita M."/>
            <person name="Arakawa K."/>
        </authorList>
    </citation>
    <scope>NUCLEOTIDE SEQUENCE [LARGE SCALE GENOMIC DNA]</scope>
</reference>
<keyword evidence="3" id="KW-1185">Reference proteome</keyword>
<dbReference type="Proteomes" id="UP000499080">
    <property type="component" value="Unassembled WGS sequence"/>
</dbReference>
<comment type="caution">
    <text evidence="2">The sequence shown here is derived from an EMBL/GenBank/DDBJ whole genome shotgun (WGS) entry which is preliminary data.</text>
</comment>
<dbReference type="AlphaFoldDB" id="A0A4Y2QID0"/>
<name>A0A4Y2QID0_ARAVE</name>
<feature type="region of interest" description="Disordered" evidence="1">
    <location>
        <begin position="1"/>
        <end position="22"/>
    </location>
</feature>
<evidence type="ECO:0000313" key="2">
    <source>
        <dbReference type="EMBL" id="GBN63054.1"/>
    </source>
</evidence>
<evidence type="ECO:0000256" key="1">
    <source>
        <dbReference type="SAM" id="MobiDB-lite"/>
    </source>
</evidence>
<protein>
    <submittedName>
        <fullName evidence="2">Uncharacterized protein</fullName>
    </submittedName>
</protein>